<protein>
    <submittedName>
        <fullName evidence="3">Uncharacterized protein</fullName>
    </submittedName>
</protein>
<organism evidence="3 5">
    <name type="scientific">Urochloa decumbens</name>
    <dbReference type="NCBI Taxonomy" id="240449"/>
    <lineage>
        <taxon>Eukaryota</taxon>
        <taxon>Viridiplantae</taxon>
        <taxon>Streptophyta</taxon>
        <taxon>Embryophyta</taxon>
        <taxon>Tracheophyta</taxon>
        <taxon>Spermatophyta</taxon>
        <taxon>Magnoliopsida</taxon>
        <taxon>Liliopsida</taxon>
        <taxon>Poales</taxon>
        <taxon>Poaceae</taxon>
        <taxon>PACMAD clade</taxon>
        <taxon>Panicoideae</taxon>
        <taxon>Panicodae</taxon>
        <taxon>Paniceae</taxon>
        <taxon>Melinidinae</taxon>
        <taxon>Urochloa</taxon>
    </lineage>
</organism>
<proteinExistence type="predicted"/>
<reference evidence="3 5" key="1">
    <citation type="submission" date="2024-10" db="EMBL/GenBank/DDBJ databases">
        <authorList>
            <person name="Ryan C."/>
        </authorList>
    </citation>
    <scope>NUCLEOTIDE SEQUENCE [LARGE SCALE GENOMIC DNA]</scope>
</reference>
<feature type="region of interest" description="Disordered" evidence="1">
    <location>
        <begin position="39"/>
        <end position="61"/>
    </location>
</feature>
<sequence>MAVRSGAAANFLTLLCFWLAALTAIGAIAVARADSSYCESPNPPRRPPADFQQGTCPPPQR</sequence>
<keyword evidence="2" id="KW-0732">Signal</keyword>
<dbReference type="Proteomes" id="UP001497457">
    <property type="component" value="Chromosome 4rd"/>
</dbReference>
<gene>
    <name evidence="3" type="ORF">URODEC1_LOCUS96663</name>
    <name evidence="4" type="ORF">URODEC1_LOCUS96665</name>
</gene>
<evidence type="ECO:0000256" key="1">
    <source>
        <dbReference type="SAM" id="MobiDB-lite"/>
    </source>
</evidence>
<dbReference type="EMBL" id="OZ075114">
    <property type="protein sequence ID" value="CAL5059496.1"/>
    <property type="molecule type" value="Genomic_DNA"/>
</dbReference>
<evidence type="ECO:0000313" key="3">
    <source>
        <dbReference type="EMBL" id="CAL5059496.1"/>
    </source>
</evidence>
<evidence type="ECO:0000256" key="2">
    <source>
        <dbReference type="SAM" id="SignalP"/>
    </source>
</evidence>
<dbReference type="EMBL" id="OZ075114">
    <property type="protein sequence ID" value="CAL5059506.1"/>
    <property type="molecule type" value="Genomic_DNA"/>
</dbReference>
<evidence type="ECO:0000313" key="5">
    <source>
        <dbReference type="Proteomes" id="UP001497457"/>
    </source>
</evidence>
<evidence type="ECO:0000313" key="4">
    <source>
        <dbReference type="EMBL" id="CAL5059506.1"/>
    </source>
</evidence>
<accession>A0ABC9ELH5</accession>
<keyword evidence="5" id="KW-1185">Reference proteome</keyword>
<feature type="chain" id="PRO_5044721857" evidence="2">
    <location>
        <begin position="34"/>
        <end position="61"/>
    </location>
</feature>
<dbReference type="AlphaFoldDB" id="A0ABC9ELH5"/>
<feature type="signal peptide" evidence="2">
    <location>
        <begin position="1"/>
        <end position="33"/>
    </location>
</feature>
<name>A0ABC9ELH5_9POAL</name>